<dbReference type="SMART" id="SM00388">
    <property type="entry name" value="HisKA"/>
    <property type="match status" value="1"/>
</dbReference>
<reference evidence="15" key="1">
    <citation type="submission" date="2017-09" db="EMBL/GenBank/DDBJ databases">
        <title>Genome sequence of Nannocystis excedens DSM 71.</title>
        <authorList>
            <person name="Blom J."/>
        </authorList>
    </citation>
    <scope>NUCLEOTIDE SEQUENCE [LARGE SCALE GENOMIC DNA]</scope>
    <source>
        <strain evidence="15">type strain: E19</strain>
    </source>
</reference>
<feature type="region of interest" description="Disordered" evidence="11">
    <location>
        <begin position="717"/>
        <end position="752"/>
    </location>
</feature>
<keyword evidence="10" id="KW-0472">Membrane</keyword>
<evidence type="ECO:0000256" key="3">
    <source>
        <dbReference type="ARBA" id="ARBA00012438"/>
    </source>
</evidence>
<dbReference type="PANTHER" id="PTHR43711">
    <property type="entry name" value="TWO-COMPONENT HISTIDINE KINASE"/>
    <property type="match status" value="1"/>
</dbReference>
<dbReference type="GO" id="GO:0005524">
    <property type="term" value="F:ATP binding"/>
    <property type="evidence" value="ECO:0007669"/>
    <property type="project" value="UniProtKB-KW"/>
</dbReference>
<dbReference type="GO" id="GO:0006355">
    <property type="term" value="P:regulation of DNA-templated transcription"/>
    <property type="evidence" value="ECO:0007669"/>
    <property type="project" value="InterPro"/>
</dbReference>
<sequence length="1438" mass="149736">MVERSDQFRTLNSDAALVPLKSNVRPAFVLDRTGRRVLWANAAGLSFHGVETLTDLANQTFSPDQPFVTRAGLLAGNLAEGAARLEKLRFPGRFRAMPYTCQVKSLKLAAPDGSAQKALLVTMLDGPAFGGSAAEAENRLATFLATDSVPETWPDAAAAILPEDESAAIDVVPAVDEAPADIGGTEATVEVAPDVDEPAAEVPAQIIEAGDIDAPAEAAAEDAAAFASGAMPAEETAVPASTEMVDAEASGPADVADVSLAEADQFTGDEDAQDIAIEVAAATLSDDALPFSVDNVADDLGGHAQPDEQPAAEILPSEASAPVEAEDRIGETVEAELPAENAAEQIAEDSAFEAAPEAESPVLEPVEGLDDAETAAALAAEADQVADIPSEDVAPTDDTGTGAVDAGGLETASSAPFAFAAHDRPVRFVFELDEATRFGFVSPELAETIGPLASPSLGESWDEAAERLRLDAEGKVTKALGRRDTFTGATVRWPVQDADFAVTVGLSGMPVFGRDRSFRGYRGFGICRTGETFATDGVIVPTTIPATTPETTEPEAAENLVDEAGSALAEIASPTDAADMTSEASEAIAQQDLAMSEELAVDETPAPEAFVSAESIEEDAPAEVAGAETEETGQAVVDEIAPETVAELDASNEAASADEAMSATEGMVEALPPDVVFAPDEAVEDITLTPEDPATSEPASLIGTADTEAAAATDEGIGAPASDADDAPDMPQPAAGGESATSTQPDFFLGSMPISLDDARSAIRAAGKGNAGESDTGTPVETVSVVPGDAPEERPADGEATSSAPEADASADSRPSAVESDDDARGAPAPASTSTPAVTAARPALVQQQAPSAKVIPSPMIARPVPVPMTDGKQLSRPEREAFRQIAEALGARYEGPTGEDEAPAPTQRATGYTTTTVARNARAANAPSGATLDVSVIERLPVALAIFKDGNLISMNSAFLALCGYDSRADFEAAGGIDAVITDDVFTTAGNPIKLRVAKNQEIAVNVTIHKIQHNGAPASMMVFDRRASSAEANGEKAVEAPAPSPVAPTAEASQDSASEALLQRTLDAETRIGELDAILDTATDGVLVIDGQGEILNCNRSAEALFGQEKANIIGRRLVDILAPESHRSALDYLDGLARNGVASVLNDGREVIGTVGSGGYIPLFMTMGRVGADKFCAVLRDITHWKRVEEELTSAKRQAETASSQKSEFLAKMSHEIRTPLNAIIGFSEVMMEERFGPVGNERYKEYLRDIRLSGTHIMSLVNDLLDLSKIEAGKMDLSFTAVSINDILRDCVALMQPQANRERIIIRTSLSSTVPHVVADERSVRQIVLNLLSNAIKFTPQSGQVIVSTIYDDTGEVAVRVRDTGDGMSAAEIQKALEPFRQLHTARSGSGTGLGLPLTKALVEANRAHFRIESAPGQGTLVEITFPSTRVLAE</sequence>
<evidence type="ECO:0000256" key="1">
    <source>
        <dbReference type="ARBA" id="ARBA00000085"/>
    </source>
</evidence>
<organism evidence="14 15">
    <name type="scientific">Hartmannibacter diazotrophicus</name>
    <dbReference type="NCBI Taxonomy" id="1482074"/>
    <lineage>
        <taxon>Bacteria</taxon>
        <taxon>Pseudomonadati</taxon>
        <taxon>Pseudomonadota</taxon>
        <taxon>Alphaproteobacteria</taxon>
        <taxon>Hyphomicrobiales</taxon>
        <taxon>Pleomorphomonadaceae</taxon>
        <taxon>Hartmannibacter</taxon>
    </lineage>
</organism>
<protein>
    <recommendedName>
        <fullName evidence="3">histidine kinase</fullName>
        <ecNumber evidence="3">2.7.13.3</ecNumber>
    </recommendedName>
</protein>
<keyword evidence="15" id="KW-1185">Reference proteome</keyword>
<dbReference type="Pfam" id="PF00512">
    <property type="entry name" value="HisKA"/>
    <property type="match status" value="1"/>
</dbReference>
<comment type="catalytic activity">
    <reaction evidence="1">
        <text>ATP + protein L-histidine = ADP + protein N-phospho-L-histidine.</text>
        <dbReference type="EC" id="2.7.13.3"/>
    </reaction>
</comment>
<dbReference type="SMART" id="SM00091">
    <property type="entry name" value="PAS"/>
    <property type="match status" value="1"/>
</dbReference>
<dbReference type="InterPro" id="IPR005467">
    <property type="entry name" value="His_kinase_dom"/>
</dbReference>
<dbReference type="InterPro" id="IPR036890">
    <property type="entry name" value="HATPase_C_sf"/>
</dbReference>
<name>A0A2C9D287_9HYPH</name>
<comment type="subcellular location">
    <subcellularLocation>
        <location evidence="2">Membrane</location>
    </subcellularLocation>
</comment>
<dbReference type="Gene3D" id="1.10.287.130">
    <property type="match status" value="1"/>
</dbReference>
<gene>
    <name evidence="14" type="primary">pdhS</name>
    <name evidence="14" type="ORF">HDIA_0946</name>
</gene>
<keyword evidence="5 14" id="KW-0808">Transferase</keyword>
<evidence type="ECO:0000256" key="7">
    <source>
        <dbReference type="ARBA" id="ARBA00022777"/>
    </source>
</evidence>
<evidence type="ECO:0000256" key="9">
    <source>
        <dbReference type="ARBA" id="ARBA00023012"/>
    </source>
</evidence>
<dbReference type="Pfam" id="PF13188">
    <property type="entry name" value="PAS_8"/>
    <property type="match status" value="1"/>
</dbReference>
<dbReference type="CDD" id="cd00082">
    <property type="entry name" value="HisKA"/>
    <property type="match status" value="1"/>
</dbReference>
<feature type="domain" description="PAS" evidence="13">
    <location>
        <begin position="1073"/>
        <end position="1143"/>
    </location>
</feature>
<dbReference type="SUPFAM" id="SSF55785">
    <property type="entry name" value="PYP-like sensor domain (PAS domain)"/>
    <property type="match status" value="1"/>
</dbReference>
<feature type="compositionally biased region" description="Low complexity" evidence="11">
    <location>
        <begin position="826"/>
        <end position="844"/>
    </location>
</feature>
<dbReference type="KEGG" id="hdi:HDIA_0946"/>
<evidence type="ECO:0000256" key="5">
    <source>
        <dbReference type="ARBA" id="ARBA00022679"/>
    </source>
</evidence>
<keyword evidence="7 14" id="KW-0418">Kinase</keyword>
<evidence type="ECO:0000259" key="12">
    <source>
        <dbReference type="PROSITE" id="PS50109"/>
    </source>
</evidence>
<dbReference type="SUPFAM" id="SSF47384">
    <property type="entry name" value="Homodimeric domain of signal transducing histidine kinase"/>
    <property type="match status" value="1"/>
</dbReference>
<dbReference type="CDD" id="cd00130">
    <property type="entry name" value="PAS"/>
    <property type="match status" value="1"/>
</dbReference>
<dbReference type="InterPro" id="IPR003661">
    <property type="entry name" value="HisK_dim/P_dom"/>
</dbReference>
<dbReference type="InterPro" id="IPR036097">
    <property type="entry name" value="HisK_dim/P_sf"/>
</dbReference>
<dbReference type="Proteomes" id="UP000223606">
    <property type="component" value="Chromosome 1"/>
</dbReference>
<accession>A0A2C9D287</accession>
<feature type="domain" description="Histidine kinase" evidence="12">
    <location>
        <begin position="1215"/>
        <end position="1434"/>
    </location>
</feature>
<dbReference type="InterPro" id="IPR013767">
    <property type="entry name" value="PAS_fold"/>
</dbReference>
<evidence type="ECO:0000259" key="13">
    <source>
        <dbReference type="PROSITE" id="PS50112"/>
    </source>
</evidence>
<feature type="region of interest" description="Disordered" evidence="11">
    <location>
        <begin position="767"/>
        <end position="865"/>
    </location>
</feature>
<evidence type="ECO:0000313" key="15">
    <source>
        <dbReference type="Proteomes" id="UP000223606"/>
    </source>
</evidence>
<keyword evidence="6" id="KW-0547">Nucleotide-binding</keyword>
<feature type="region of interest" description="Disordered" evidence="11">
    <location>
        <begin position="295"/>
        <end position="326"/>
    </location>
</feature>
<dbReference type="Pfam" id="PF02518">
    <property type="entry name" value="HATPase_c"/>
    <property type="match status" value="1"/>
</dbReference>
<dbReference type="EC" id="2.7.13.3" evidence="3"/>
<dbReference type="Gene3D" id="3.30.565.10">
    <property type="entry name" value="Histidine kinase-like ATPase, C-terminal domain"/>
    <property type="match status" value="1"/>
</dbReference>
<dbReference type="Pfam" id="PF00989">
    <property type="entry name" value="PAS"/>
    <property type="match status" value="1"/>
</dbReference>
<dbReference type="GO" id="GO:0016020">
    <property type="term" value="C:membrane"/>
    <property type="evidence" value="ECO:0007669"/>
    <property type="project" value="UniProtKB-SubCell"/>
</dbReference>
<dbReference type="EMBL" id="LT960614">
    <property type="protein sequence ID" value="SON54487.1"/>
    <property type="molecule type" value="Genomic_DNA"/>
</dbReference>
<dbReference type="RefSeq" id="WP_099554850.1">
    <property type="nucleotide sequence ID" value="NZ_LT960614.1"/>
</dbReference>
<keyword evidence="9" id="KW-0902">Two-component regulatory system</keyword>
<evidence type="ECO:0000313" key="14">
    <source>
        <dbReference type="EMBL" id="SON54487.1"/>
    </source>
</evidence>
<dbReference type="InterPro" id="IPR003594">
    <property type="entry name" value="HATPase_dom"/>
</dbReference>
<proteinExistence type="predicted"/>
<dbReference type="InterPro" id="IPR035965">
    <property type="entry name" value="PAS-like_dom_sf"/>
</dbReference>
<dbReference type="PRINTS" id="PR00344">
    <property type="entry name" value="BCTRLSENSOR"/>
</dbReference>
<feature type="region of interest" description="Disordered" evidence="11">
    <location>
        <begin position="892"/>
        <end position="911"/>
    </location>
</feature>
<feature type="compositionally biased region" description="Low complexity" evidence="11">
    <location>
        <begin position="799"/>
        <end position="817"/>
    </location>
</feature>
<evidence type="ECO:0000256" key="2">
    <source>
        <dbReference type="ARBA" id="ARBA00004370"/>
    </source>
</evidence>
<dbReference type="Gene3D" id="3.30.450.20">
    <property type="entry name" value="PAS domain"/>
    <property type="match status" value="1"/>
</dbReference>
<dbReference type="FunFam" id="1.10.287.130:FF:000038">
    <property type="entry name" value="Sensory transduction histidine kinase"/>
    <property type="match status" value="1"/>
</dbReference>
<dbReference type="CDD" id="cd00075">
    <property type="entry name" value="HATPase"/>
    <property type="match status" value="1"/>
</dbReference>
<evidence type="ECO:0000256" key="8">
    <source>
        <dbReference type="ARBA" id="ARBA00022840"/>
    </source>
</evidence>
<dbReference type="PROSITE" id="PS50112">
    <property type="entry name" value="PAS"/>
    <property type="match status" value="1"/>
</dbReference>
<dbReference type="NCBIfam" id="TIGR00229">
    <property type="entry name" value="sensory_box"/>
    <property type="match status" value="1"/>
</dbReference>
<evidence type="ECO:0000256" key="6">
    <source>
        <dbReference type="ARBA" id="ARBA00022741"/>
    </source>
</evidence>
<dbReference type="PANTHER" id="PTHR43711:SF26">
    <property type="entry name" value="SENSOR HISTIDINE KINASE RCSC"/>
    <property type="match status" value="1"/>
</dbReference>
<dbReference type="GO" id="GO:0000155">
    <property type="term" value="F:phosphorelay sensor kinase activity"/>
    <property type="evidence" value="ECO:0007669"/>
    <property type="project" value="InterPro"/>
</dbReference>
<dbReference type="InterPro" id="IPR004358">
    <property type="entry name" value="Sig_transdc_His_kin-like_C"/>
</dbReference>
<dbReference type="SUPFAM" id="SSF55874">
    <property type="entry name" value="ATPase domain of HSP90 chaperone/DNA topoisomerase II/histidine kinase"/>
    <property type="match status" value="1"/>
</dbReference>
<dbReference type="OrthoDB" id="9801651at2"/>
<evidence type="ECO:0000256" key="4">
    <source>
        <dbReference type="ARBA" id="ARBA00022553"/>
    </source>
</evidence>
<dbReference type="PROSITE" id="PS50109">
    <property type="entry name" value="HIS_KIN"/>
    <property type="match status" value="1"/>
</dbReference>
<dbReference type="SMART" id="SM00387">
    <property type="entry name" value="HATPase_c"/>
    <property type="match status" value="1"/>
</dbReference>
<evidence type="ECO:0000256" key="11">
    <source>
        <dbReference type="SAM" id="MobiDB-lite"/>
    </source>
</evidence>
<evidence type="ECO:0000256" key="10">
    <source>
        <dbReference type="ARBA" id="ARBA00023136"/>
    </source>
</evidence>
<feature type="region of interest" description="Disordered" evidence="11">
    <location>
        <begin position="1034"/>
        <end position="1060"/>
    </location>
</feature>
<dbReference type="InterPro" id="IPR000014">
    <property type="entry name" value="PAS"/>
</dbReference>
<dbReference type="InterPro" id="IPR050736">
    <property type="entry name" value="Sensor_HK_Regulatory"/>
</dbReference>
<keyword evidence="4" id="KW-0597">Phosphoprotein</keyword>
<keyword evidence="8" id="KW-0067">ATP-binding</keyword>